<dbReference type="PANTHER" id="PTHR34069">
    <property type="entry name" value="3-OXOACYL-[ACYL-CARRIER-PROTEIN] SYNTHASE 3"/>
    <property type="match status" value="1"/>
</dbReference>
<dbReference type="InterPro" id="IPR004655">
    <property type="entry name" value="FabH"/>
</dbReference>
<dbReference type="GO" id="GO:0006633">
    <property type="term" value="P:fatty acid biosynthetic process"/>
    <property type="evidence" value="ECO:0007669"/>
    <property type="project" value="UniProtKB-UniRule"/>
</dbReference>
<protein>
    <recommendedName>
        <fullName evidence="10">Beta-ketoacyl-[acyl-carrier-protein] synthase III</fullName>
        <shortName evidence="10">Beta-ketoacyl-ACP synthase III</shortName>
        <shortName evidence="10">KAS III</shortName>
        <ecNumber evidence="10">2.3.1.180</ecNumber>
    </recommendedName>
    <alternativeName>
        <fullName evidence="10">3-oxoacyl-[acyl-carrier-protein] synthase 3</fullName>
    </alternativeName>
    <alternativeName>
        <fullName evidence="10">3-oxoacyl-[acyl-carrier-protein] synthase III</fullName>
    </alternativeName>
</protein>
<keyword evidence="6 10" id="KW-0443">Lipid metabolism</keyword>
<dbReference type="EMBL" id="FTPU01000011">
    <property type="protein sequence ID" value="SIT96606.1"/>
    <property type="molecule type" value="Genomic_DNA"/>
</dbReference>
<comment type="function">
    <text evidence="10">Catalyzes the condensation reaction of fatty acid synthesis by the addition to an acyl acceptor of two carbons from malonyl-ACP. Catalyzes the first condensation reaction which initiates fatty acid synthesis and may therefore play a role in governing the total rate of fatty acid production. Possesses both acetoacetyl-ACP synthase and acetyl transacylase activities. Its substrate specificity determines the biosynthesis of branched-chain and/or straight-chain of fatty acids.</text>
</comment>
<evidence type="ECO:0000256" key="8">
    <source>
        <dbReference type="ARBA" id="ARBA00023268"/>
    </source>
</evidence>
<comment type="pathway">
    <text evidence="10">Lipid metabolism; fatty acid biosynthesis.</text>
</comment>
<dbReference type="Gene3D" id="3.40.47.10">
    <property type="match status" value="1"/>
</dbReference>
<keyword evidence="7 10" id="KW-0275">Fatty acid biosynthesis</keyword>
<keyword evidence="3 10" id="KW-0444">Lipid biosynthesis</keyword>
<dbReference type="AlphaFoldDB" id="A0A1U7PSR3"/>
<feature type="domain" description="Beta-ketoacyl-[acyl-carrier-protein] synthase III N-terminal" evidence="12">
    <location>
        <begin position="120"/>
        <end position="202"/>
    </location>
</feature>
<name>A0A1U7PSR3_9FLAO</name>
<evidence type="ECO:0000256" key="5">
    <source>
        <dbReference type="ARBA" id="ARBA00022832"/>
    </source>
</evidence>
<gene>
    <name evidence="10" type="primary">fabH</name>
    <name evidence="13" type="ORF">SAMN05660493_01295</name>
</gene>
<evidence type="ECO:0000256" key="1">
    <source>
        <dbReference type="ARBA" id="ARBA00008642"/>
    </source>
</evidence>
<dbReference type="HAMAP" id="MF_01815">
    <property type="entry name" value="FabH"/>
    <property type="match status" value="1"/>
</dbReference>
<dbReference type="Pfam" id="PF08541">
    <property type="entry name" value="ACP_syn_III_C"/>
    <property type="match status" value="1"/>
</dbReference>
<dbReference type="SUPFAM" id="SSF53901">
    <property type="entry name" value="Thiolase-like"/>
    <property type="match status" value="1"/>
</dbReference>
<feature type="region of interest" description="ACP-binding" evidence="10">
    <location>
        <begin position="277"/>
        <end position="281"/>
    </location>
</feature>
<feature type="domain" description="Beta-ketoacyl-[acyl-carrier-protein] synthase III C-terminal" evidence="11">
    <location>
        <begin position="260"/>
        <end position="349"/>
    </location>
</feature>
<evidence type="ECO:0000313" key="14">
    <source>
        <dbReference type="Proteomes" id="UP000187261"/>
    </source>
</evidence>
<evidence type="ECO:0000259" key="12">
    <source>
        <dbReference type="Pfam" id="PF08545"/>
    </source>
</evidence>
<dbReference type="Proteomes" id="UP000187261">
    <property type="component" value="Unassembled WGS sequence"/>
</dbReference>
<organism evidence="13 14">
    <name type="scientific">Epilithonimonas bovis DSM 19482</name>
    <dbReference type="NCBI Taxonomy" id="1121284"/>
    <lineage>
        <taxon>Bacteria</taxon>
        <taxon>Pseudomonadati</taxon>
        <taxon>Bacteroidota</taxon>
        <taxon>Flavobacteriia</taxon>
        <taxon>Flavobacteriales</taxon>
        <taxon>Weeksellaceae</taxon>
        <taxon>Chryseobacterium group</taxon>
        <taxon>Epilithonimonas</taxon>
    </lineage>
</organism>
<evidence type="ECO:0000259" key="11">
    <source>
        <dbReference type="Pfam" id="PF08541"/>
    </source>
</evidence>
<evidence type="ECO:0000256" key="6">
    <source>
        <dbReference type="ARBA" id="ARBA00023098"/>
    </source>
</evidence>
<evidence type="ECO:0000256" key="4">
    <source>
        <dbReference type="ARBA" id="ARBA00022679"/>
    </source>
</evidence>
<keyword evidence="14" id="KW-1185">Reference proteome</keyword>
<comment type="similarity">
    <text evidence="1 10">Belongs to the thiolase-like superfamily. FabH family.</text>
</comment>
<comment type="catalytic activity">
    <reaction evidence="10">
        <text>malonyl-[ACP] + acetyl-CoA + H(+) = 3-oxobutanoyl-[ACP] + CO2 + CoA</text>
        <dbReference type="Rhea" id="RHEA:12080"/>
        <dbReference type="Rhea" id="RHEA-COMP:9623"/>
        <dbReference type="Rhea" id="RHEA-COMP:9625"/>
        <dbReference type="ChEBI" id="CHEBI:15378"/>
        <dbReference type="ChEBI" id="CHEBI:16526"/>
        <dbReference type="ChEBI" id="CHEBI:57287"/>
        <dbReference type="ChEBI" id="CHEBI:57288"/>
        <dbReference type="ChEBI" id="CHEBI:78449"/>
        <dbReference type="ChEBI" id="CHEBI:78450"/>
        <dbReference type="EC" id="2.3.1.180"/>
    </reaction>
</comment>
<dbReference type="CDD" id="cd00830">
    <property type="entry name" value="KAS_III"/>
    <property type="match status" value="1"/>
</dbReference>
<dbReference type="STRING" id="1121284.SAMN05660493_01295"/>
<comment type="domain">
    <text evidence="10">The last Arg residue of the ACP-binding site is essential for the weak association between ACP/AcpP and FabH.</text>
</comment>
<evidence type="ECO:0000313" key="13">
    <source>
        <dbReference type="EMBL" id="SIT96606.1"/>
    </source>
</evidence>
<comment type="subunit">
    <text evidence="10">Homodimer.</text>
</comment>
<keyword evidence="5 10" id="KW-0276">Fatty acid metabolism</keyword>
<keyword evidence="9 10" id="KW-0012">Acyltransferase</keyword>
<dbReference type="EC" id="2.3.1.180" evidence="10"/>
<dbReference type="InterPro" id="IPR016039">
    <property type="entry name" value="Thiolase-like"/>
</dbReference>
<keyword evidence="2 10" id="KW-0963">Cytoplasm</keyword>
<keyword evidence="8 10" id="KW-0511">Multifunctional enzyme</keyword>
<sequence>MPGIFEIREMFKSVIAGVGHYVPENIVTNDDLSQLMTTNDEWITERTGIKERRHRKNRTDAEETTSFYGLKASEIALKNANLTAKDIDYIVFATLSPDYFFPGSGVLLQDMLGCGTIGALDVRNQCSGFVYAMSVADAFIKSGLYKNVLVVGAEIHSFGLDFTDRSRGVSVIFGDGAGAVVLSASEDDNKSGILSVNMHSEGKYAEELAVKFPGTKLGWSDTLLTNPDSIKPEDIYPVMNGNFVFKHAVTRFPETIMEALEKAGKSIEDLDLLIPHQANIRIAQYVQQLLHLPDEKVFINIQNYGNTTAASIPIALSEAIQEGRMKRGDLVCMSAFGSGFTWGSVLFEY</sequence>
<dbReference type="GO" id="GO:0033818">
    <property type="term" value="F:beta-ketoacyl-acyl-carrier-protein synthase III activity"/>
    <property type="evidence" value="ECO:0007669"/>
    <property type="project" value="UniProtKB-UniRule"/>
</dbReference>
<feature type="active site" evidence="10">
    <location>
        <position position="306"/>
    </location>
</feature>
<dbReference type="PANTHER" id="PTHR34069:SF2">
    <property type="entry name" value="BETA-KETOACYL-[ACYL-CARRIER-PROTEIN] SYNTHASE III"/>
    <property type="match status" value="1"/>
</dbReference>
<accession>A0A1U7PSR3</accession>
<dbReference type="GO" id="GO:0044550">
    <property type="term" value="P:secondary metabolite biosynthetic process"/>
    <property type="evidence" value="ECO:0007669"/>
    <property type="project" value="TreeGrafter"/>
</dbReference>
<dbReference type="NCBIfam" id="NF006829">
    <property type="entry name" value="PRK09352.1"/>
    <property type="match status" value="1"/>
</dbReference>
<evidence type="ECO:0000256" key="3">
    <source>
        <dbReference type="ARBA" id="ARBA00022516"/>
    </source>
</evidence>
<evidence type="ECO:0000256" key="9">
    <source>
        <dbReference type="ARBA" id="ARBA00023315"/>
    </source>
</evidence>
<reference evidence="14" key="1">
    <citation type="submission" date="2016-10" db="EMBL/GenBank/DDBJ databases">
        <authorList>
            <person name="Varghese N."/>
            <person name="Submissions S."/>
        </authorList>
    </citation>
    <scope>NUCLEOTIDE SEQUENCE [LARGE SCALE GENOMIC DNA]</scope>
    <source>
        <strain evidence="14">DSM 19482</strain>
    </source>
</reference>
<proteinExistence type="inferred from homology"/>
<evidence type="ECO:0000256" key="7">
    <source>
        <dbReference type="ARBA" id="ARBA00023160"/>
    </source>
</evidence>
<feature type="active site" evidence="10">
    <location>
        <position position="276"/>
    </location>
</feature>
<dbReference type="GO" id="GO:0005737">
    <property type="term" value="C:cytoplasm"/>
    <property type="evidence" value="ECO:0007669"/>
    <property type="project" value="UniProtKB-SubCell"/>
</dbReference>
<evidence type="ECO:0000256" key="2">
    <source>
        <dbReference type="ARBA" id="ARBA00022490"/>
    </source>
</evidence>
<dbReference type="GO" id="GO:0004315">
    <property type="term" value="F:3-oxoacyl-[acyl-carrier-protein] synthase activity"/>
    <property type="evidence" value="ECO:0007669"/>
    <property type="project" value="InterPro"/>
</dbReference>
<dbReference type="InterPro" id="IPR013747">
    <property type="entry name" value="ACP_syn_III_C"/>
</dbReference>
<evidence type="ECO:0000256" key="10">
    <source>
        <dbReference type="HAMAP-Rule" id="MF_01815"/>
    </source>
</evidence>
<keyword evidence="4 10" id="KW-0808">Transferase</keyword>
<comment type="subcellular location">
    <subcellularLocation>
        <location evidence="10">Cytoplasm</location>
    </subcellularLocation>
</comment>
<feature type="active site" evidence="10">
    <location>
        <position position="126"/>
    </location>
</feature>
<dbReference type="Pfam" id="PF08545">
    <property type="entry name" value="ACP_syn_III"/>
    <property type="match status" value="1"/>
</dbReference>
<dbReference type="UniPathway" id="UPA00094"/>
<dbReference type="InterPro" id="IPR013751">
    <property type="entry name" value="ACP_syn_III_N"/>
</dbReference>
<dbReference type="NCBIfam" id="TIGR00747">
    <property type="entry name" value="fabH"/>
    <property type="match status" value="1"/>
</dbReference>